<evidence type="ECO:0000256" key="1">
    <source>
        <dbReference type="SAM" id="MobiDB-lite"/>
    </source>
</evidence>
<feature type="region of interest" description="Disordered" evidence="1">
    <location>
        <begin position="33"/>
        <end position="54"/>
    </location>
</feature>
<dbReference type="PROSITE" id="PS00018">
    <property type="entry name" value="EF_HAND_1"/>
    <property type="match status" value="1"/>
</dbReference>
<evidence type="ECO:0000259" key="3">
    <source>
        <dbReference type="PROSITE" id="PS50222"/>
    </source>
</evidence>
<evidence type="ECO:0000256" key="2">
    <source>
        <dbReference type="SAM" id="Phobius"/>
    </source>
</evidence>
<evidence type="ECO:0000313" key="5">
    <source>
        <dbReference type="Proteomes" id="UP000663845"/>
    </source>
</evidence>
<keyword evidence="2" id="KW-0472">Membrane</keyword>
<dbReference type="AlphaFoldDB" id="A0A814AZE6"/>
<evidence type="ECO:0000313" key="4">
    <source>
        <dbReference type="EMBL" id="CAF0918891.1"/>
    </source>
</evidence>
<accession>A0A814AZE6</accession>
<proteinExistence type="predicted"/>
<dbReference type="EMBL" id="CAJNOG010000086">
    <property type="protein sequence ID" value="CAF0918891.1"/>
    <property type="molecule type" value="Genomic_DNA"/>
</dbReference>
<feature type="transmembrane region" description="Helical" evidence="2">
    <location>
        <begin position="165"/>
        <end position="184"/>
    </location>
</feature>
<dbReference type="Proteomes" id="UP000663845">
    <property type="component" value="Unassembled WGS sequence"/>
</dbReference>
<dbReference type="GO" id="GO:0005509">
    <property type="term" value="F:calcium ion binding"/>
    <property type="evidence" value="ECO:0007669"/>
    <property type="project" value="InterPro"/>
</dbReference>
<sequence>MVDAAFLQADINRDNRLDLNEFRNFAQQNNYNGGNGFTSHSSSHESSSTAGPFGGAHYEASYQSEADSGLAGGVTSYNSESSSYLTDNTGYGAAGYGAAGLVGVGAGYGVSSTESVNSTAVQSYATDSRGLFQDSNPQIIRRPAPNGPLTYTQNIRVRFLQPPPIPPPGVSYFVYFLIFCIIVISF</sequence>
<feature type="compositionally biased region" description="Low complexity" evidence="1">
    <location>
        <begin position="39"/>
        <end position="48"/>
    </location>
</feature>
<keyword evidence="2" id="KW-0812">Transmembrane</keyword>
<reference evidence="4" key="1">
    <citation type="submission" date="2021-02" db="EMBL/GenBank/DDBJ databases">
        <authorList>
            <person name="Nowell W R."/>
        </authorList>
    </citation>
    <scope>NUCLEOTIDE SEQUENCE</scope>
</reference>
<dbReference type="InterPro" id="IPR018247">
    <property type="entry name" value="EF_Hand_1_Ca_BS"/>
</dbReference>
<comment type="caution">
    <text evidence="4">The sequence shown here is derived from an EMBL/GenBank/DDBJ whole genome shotgun (WGS) entry which is preliminary data.</text>
</comment>
<gene>
    <name evidence="4" type="ORF">JYZ213_LOCUS11500</name>
</gene>
<keyword evidence="2" id="KW-1133">Transmembrane helix</keyword>
<protein>
    <recommendedName>
        <fullName evidence="3">EF-hand domain-containing protein</fullName>
    </recommendedName>
</protein>
<name>A0A814AZE6_9BILA</name>
<organism evidence="4 5">
    <name type="scientific">Adineta steineri</name>
    <dbReference type="NCBI Taxonomy" id="433720"/>
    <lineage>
        <taxon>Eukaryota</taxon>
        <taxon>Metazoa</taxon>
        <taxon>Spiralia</taxon>
        <taxon>Gnathifera</taxon>
        <taxon>Rotifera</taxon>
        <taxon>Eurotatoria</taxon>
        <taxon>Bdelloidea</taxon>
        <taxon>Adinetida</taxon>
        <taxon>Adinetidae</taxon>
        <taxon>Adineta</taxon>
    </lineage>
</organism>
<dbReference type="PROSITE" id="PS50222">
    <property type="entry name" value="EF_HAND_2"/>
    <property type="match status" value="1"/>
</dbReference>
<feature type="domain" description="EF-hand" evidence="3">
    <location>
        <begin position="1"/>
        <end position="32"/>
    </location>
</feature>
<dbReference type="InterPro" id="IPR002048">
    <property type="entry name" value="EF_hand_dom"/>
</dbReference>